<feature type="domain" description="Glutamine amidotransferase type-2" evidence="4">
    <location>
        <begin position="13"/>
        <end position="74"/>
    </location>
</feature>
<dbReference type="GO" id="GO:0004066">
    <property type="term" value="F:asparagine synthase (glutamine-hydrolyzing) activity"/>
    <property type="evidence" value="ECO:0007669"/>
    <property type="project" value="TreeGrafter"/>
</dbReference>
<evidence type="ECO:0000256" key="2">
    <source>
        <dbReference type="ARBA" id="ARBA00022840"/>
    </source>
</evidence>
<accession>A0A7R9VQV0</accession>
<sequence>MPAAASGGRSPAHIICVMYARIGIELLKFLRGKFSFCMYHGKTGRVLAARDSSGEVPLYQGMSNAESLVIASAQPFMVTCKDVVEFKPGHFKYGWYAEPREFSPDTLTNHHYGHTNTHTQHAHHGHAQGSRRTSMDQHRSSLEPHTGPQPLRIDAQNRSGPRRASMDAGARRAGKDKEAQGSSEDAASNGEEGDWTKVSGGKHRGNRPPRERRHSHSVLAGQKAQHPASQRAVGSASKGTMGSSGFKFDVNAPAFTPSACHA</sequence>
<evidence type="ECO:0000256" key="3">
    <source>
        <dbReference type="SAM" id="MobiDB-lite"/>
    </source>
</evidence>
<dbReference type="GO" id="GO:0006529">
    <property type="term" value="P:asparagine biosynthetic process"/>
    <property type="evidence" value="ECO:0007669"/>
    <property type="project" value="TreeGrafter"/>
</dbReference>
<keyword evidence="2" id="KW-0067">ATP-binding</keyword>
<dbReference type="InterPro" id="IPR017932">
    <property type="entry name" value="GATase_2_dom"/>
</dbReference>
<organism evidence="5">
    <name type="scientific">Chlamydomonas euryale</name>
    <dbReference type="NCBI Taxonomy" id="1486919"/>
    <lineage>
        <taxon>Eukaryota</taxon>
        <taxon>Viridiplantae</taxon>
        <taxon>Chlorophyta</taxon>
        <taxon>core chlorophytes</taxon>
        <taxon>Chlorophyceae</taxon>
        <taxon>CS clade</taxon>
        <taxon>Chlamydomonadales</taxon>
        <taxon>Chlamydomonadaceae</taxon>
        <taxon>Chlamydomonas</taxon>
    </lineage>
</organism>
<dbReference type="AlphaFoldDB" id="A0A7R9VQV0"/>
<dbReference type="Pfam" id="PF13537">
    <property type="entry name" value="GATase_7"/>
    <property type="match status" value="1"/>
</dbReference>
<protein>
    <recommendedName>
        <fullName evidence="4">Glutamine amidotransferase type-2 domain-containing protein</fullName>
    </recommendedName>
</protein>
<dbReference type="GO" id="GO:0005524">
    <property type="term" value="F:ATP binding"/>
    <property type="evidence" value="ECO:0007669"/>
    <property type="project" value="UniProtKB-KW"/>
</dbReference>
<evidence type="ECO:0000259" key="4">
    <source>
        <dbReference type="Pfam" id="PF13537"/>
    </source>
</evidence>
<dbReference type="InterPro" id="IPR029055">
    <property type="entry name" value="Ntn_hydrolases_N"/>
</dbReference>
<keyword evidence="1" id="KW-0547">Nucleotide-binding</keyword>
<dbReference type="InterPro" id="IPR050795">
    <property type="entry name" value="Asn_Synthetase"/>
</dbReference>
<feature type="compositionally biased region" description="Basic and acidic residues" evidence="3">
    <location>
        <begin position="133"/>
        <end position="142"/>
    </location>
</feature>
<gene>
    <name evidence="5" type="ORF">CEUR00632_LOCUS16827</name>
</gene>
<reference evidence="5" key="1">
    <citation type="submission" date="2021-01" db="EMBL/GenBank/DDBJ databases">
        <authorList>
            <person name="Corre E."/>
            <person name="Pelletier E."/>
            <person name="Niang G."/>
            <person name="Scheremetjew M."/>
            <person name="Finn R."/>
            <person name="Kale V."/>
            <person name="Holt S."/>
            <person name="Cochrane G."/>
            <person name="Meng A."/>
            <person name="Brown T."/>
            <person name="Cohen L."/>
        </authorList>
    </citation>
    <scope>NUCLEOTIDE SEQUENCE</scope>
    <source>
        <strain evidence="5">CCMP219</strain>
    </source>
</reference>
<dbReference type="PANTHER" id="PTHR11772">
    <property type="entry name" value="ASPARAGINE SYNTHETASE"/>
    <property type="match status" value="1"/>
</dbReference>
<evidence type="ECO:0000313" key="5">
    <source>
        <dbReference type="EMBL" id="CAD8302947.1"/>
    </source>
</evidence>
<dbReference type="SUPFAM" id="SSF56235">
    <property type="entry name" value="N-terminal nucleophile aminohydrolases (Ntn hydrolases)"/>
    <property type="match status" value="1"/>
</dbReference>
<name>A0A7R9VQV0_9CHLO</name>
<feature type="compositionally biased region" description="Basic and acidic residues" evidence="3">
    <location>
        <begin position="169"/>
        <end position="179"/>
    </location>
</feature>
<feature type="compositionally biased region" description="Low complexity" evidence="3">
    <location>
        <begin position="106"/>
        <end position="119"/>
    </location>
</feature>
<dbReference type="GO" id="GO:0005829">
    <property type="term" value="C:cytosol"/>
    <property type="evidence" value="ECO:0007669"/>
    <property type="project" value="TreeGrafter"/>
</dbReference>
<feature type="region of interest" description="Disordered" evidence="3">
    <location>
        <begin position="106"/>
        <end position="262"/>
    </location>
</feature>
<dbReference type="EMBL" id="HBEC01036235">
    <property type="protein sequence ID" value="CAD8302947.1"/>
    <property type="molecule type" value="Transcribed_RNA"/>
</dbReference>
<evidence type="ECO:0000256" key="1">
    <source>
        <dbReference type="ARBA" id="ARBA00022741"/>
    </source>
</evidence>
<proteinExistence type="predicted"/>
<dbReference type="PANTHER" id="PTHR11772:SF2">
    <property type="entry name" value="ASPARAGINE SYNTHETASE [GLUTAMINE-HYDROLYZING]"/>
    <property type="match status" value="1"/>
</dbReference>
<dbReference type="Gene3D" id="3.60.20.10">
    <property type="entry name" value="Glutamine Phosphoribosylpyrophosphate, subunit 1, domain 1"/>
    <property type="match status" value="1"/>
</dbReference>
<feature type="compositionally biased region" description="Basic residues" evidence="3">
    <location>
        <begin position="200"/>
        <end position="216"/>
    </location>
</feature>